<gene>
    <name evidence="1" type="ORF">FXB40_21305</name>
</gene>
<sequence length="75" mass="8420">MKKPIMPADEIEPRIVQRADVAPTDGFSLVVDGHFKTHYDNENAAQEAGAELLDRFPMLQVLIYDAATRTRSPLH</sequence>
<evidence type="ECO:0000313" key="1">
    <source>
        <dbReference type="EMBL" id="TYL93375.1"/>
    </source>
</evidence>
<comment type="caution">
    <text evidence="1">The sequence shown here is derived from an EMBL/GenBank/DDBJ whole genome shotgun (WGS) entry which is preliminary data.</text>
</comment>
<dbReference type="EMBL" id="VSSS01000032">
    <property type="protein sequence ID" value="TYL93375.1"/>
    <property type="molecule type" value="Genomic_DNA"/>
</dbReference>
<proteinExistence type="predicted"/>
<dbReference type="Proteomes" id="UP000324758">
    <property type="component" value="Unassembled WGS sequence"/>
</dbReference>
<evidence type="ECO:0000313" key="2">
    <source>
        <dbReference type="Proteomes" id="UP000324758"/>
    </source>
</evidence>
<protein>
    <submittedName>
        <fullName evidence="1">Uncharacterized protein</fullName>
    </submittedName>
</protein>
<dbReference type="AlphaFoldDB" id="A0A5D3KNI9"/>
<accession>A0A5D3KNI9</accession>
<dbReference type="OrthoDB" id="8265523at2"/>
<name>A0A5D3KNI9_9BRAD</name>
<reference evidence="1 2" key="1">
    <citation type="submission" date="2019-08" db="EMBL/GenBank/DDBJ databases">
        <title>Bradyrhizobium hipponensis sp. nov., a rhizobium isolated from a Lupinus angustifolius root nodule in Tunisia.</title>
        <authorList>
            <person name="Off K."/>
            <person name="Rejili M."/>
            <person name="Mars M."/>
            <person name="Brachmann A."/>
            <person name="Marin M."/>
        </authorList>
    </citation>
    <scope>NUCLEOTIDE SEQUENCE [LARGE SCALE GENOMIC DNA]</scope>
    <source>
        <strain evidence="1 2">CTAW71</strain>
    </source>
</reference>
<organism evidence="1 2">
    <name type="scientific">Bradyrhizobium rifense</name>
    <dbReference type="NCBI Taxonomy" id="515499"/>
    <lineage>
        <taxon>Bacteria</taxon>
        <taxon>Pseudomonadati</taxon>
        <taxon>Pseudomonadota</taxon>
        <taxon>Alphaproteobacteria</taxon>
        <taxon>Hyphomicrobiales</taxon>
        <taxon>Nitrobacteraceae</taxon>
        <taxon>Bradyrhizobium</taxon>
    </lineage>
</organism>
<keyword evidence="2" id="KW-1185">Reference proteome</keyword>